<evidence type="ECO:0000313" key="8">
    <source>
        <dbReference type="Proteomes" id="UP001145145"/>
    </source>
</evidence>
<reference evidence="6" key="4">
    <citation type="submission" date="2022-11" db="EMBL/GenBank/DDBJ databases">
        <title>Draft genome sequence of Sellimonas catena strain 18CBH55.</title>
        <authorList>
            <person name="Atsushi H."/>
            <person name="Moriya O."/>
            <person name="Mitsuo S."/>
        </authorList>
    </citation>
    <scope>NUCLEOTIDE SEQUENCE</scope>
    <source>
        <strain evidence="6">18CBH55</strain>
    </source>
</reference>
<reference evidence="5" key="1">
    <citation type="submission" date="2022-11" db="EMBL/GenBank/DDBJ databases">
        <title>Draft genome sequence of Sellimonas catena strain 12EGH17.</title>
        <authorList>
            <person name="Hisatomi A."/>
            <person name="Ohkuma M."/>
            <person name="Sakamoto M."/>
        </authorList>
    </citation>
    <scope>NUCLEOTIDE SEQUENCE</scope>
    <source>
        <strain evidence="5">12EGH17</strain>
    </source>
</reference>
<sequence length="251" mass="28755">MRSTLQKFDGRAQDYVVGRPVYAQEFVEALFRDYGFSSDSVIADIGSGTGKFAGQLLERGCTVYGVEPNDDMKEKAVEELSGFLRFYPVKGTEAGTTLEDHSADFVTTAQAFHWFDVPAFAKECRRILKPGGKVFLIWNVRDMNDQLNQEAYEIYRNYCPDFKGYSGGIQKDDERIRAFFDDRYQYIEFANPLYYSEETFISRSLSGSYSLKEGDARYQEYLKALRDLFAKYQKDGILTMGNHTAAYFGIL</sequence>
<feature type="domain" description="Methyltransferase type 11" evidence="4">
    <location>
        <begin position="44"/>
        <end position="135"/>
    </location>
</feature>
<evidence type="ECO:0000256" key="2">
    <source>
        <dbReference type="ARBA" id="ARBA00022603"/>
    </source>
</evidence>
<protein>
    <submittedName>
        <fullName evidence="6">Methyltransferase</fullName>
    </submittedName>
</protein>
<keyword evidence="8" id="KW-1185">Reference proteome</keyword>
<dbReference type="Proteomes" id="UP001145145">
    <property type="component" value="Unassembled WGS sequence"/>
</dbReference>
<reference evidence="6 8" key="5">
    <citation type="journal article" date="2023" name="Int. J. Syst. Evol. Microbiol.">
        <title>Sellimonas catena sp. nov., isolated from human faeces.</title>
        <authorList>
            <person name="Hisatomi A."/>
            <person name="Ohkuma M."/>
            <person name="Sakamoto M."/>
        </authorList>
    </citation>
    <scope>NUCLEOTIDE SEQUENCE</scope>
    <source>
        <strain evidence="5 8">12EGH17</strain>
        <strain evidence="6">18CBH55</strain>
    </source>
</reference>
<evidence type="ECO:0000313" key="5">
    <source>
        <dbReference type="EMBL" id="GLG03819.1"/>
    </source>
</evidence>
<dbReference type="EMBL" id="BSCH01000017">
    <property type="protein sequence ID" value="GLG91132.1"/>
    <property type="molecule type" value="Genomic_DNA"/>
</dbReference>
<keyword evidence="3" id="KW-0808">Transferase</keyword>
<evidence type="ECO:0000256" key="3">
    <source>
        <dbReference type="ARBA" id="ARBA00022679"/>
    </source>
</evidence>
<evidence type="ECO:0000313" key="6">
    <source>
        <dbReference type="EMBL" id="GLG91132.1"/>
    </source>
</evidence>
<dbReference type="AlphaFoldDB" id="A0A9W6FIH0"/>
<dbReference type="RefSeq" id="WP_281845608.1">
    <property type="nucleotide sequence ID" value="NZ_BSBO01000007.1"/>
</dbReference>
<evidence type="ECO:0000259" key="4">
    <source>
        <dbReference type="Pfam" id="PF08241"/>
    </source>
</evidence>
<dbReference type="EMBL" id="BSBO01000007">
    <property type="protein sequence ID" value="GLG03819.1"/>
    <property type="molecule type" value="Genomic_DNA"/>
</dbReference>
<dbReference type="InterPro" id="IPR013216">
    <property type="entry name" value="Methyltransf_11"/>
</dbReference>
<dbReference type="GO" id="GO:0032259">
    <property type="term" value="P:methylation"/>
    <property type="evidence" value="ECO:0007669"/>
    <property type="project" value="UniProtKB-KW"/>
</dbReference>
<dbReference type="GO" id="GO:0008757">
    <property type="term" value="F:S-adenosylmethionine-dependent methyltransferase activity"/>
    <property type="evidence" value="ECO:0007669"/>
    <property type="project" value="InterPro"/>
</dbReference>
<reference evidence="5" key="2">
    <citation type="submission" date="2022-11" db="EMBL/GenBank/DDBJ databases">
        <title>Draft genome sequence of Sellimonas catena strain 12EGH17.</title>
        <authorList>
            <person name="Atsushi H."/>
            <person name="Moriya O."/>
            <person name="Mitsuo S."/>
        </authorList>
    </citation>
    <scope>NUCLEOTIDE SEQUENCE</scope>
    <source>
        <strain evidence="5">12EGH17</strain>
    </source>
</reference>
<evidence type="ECO:0000313" key="7">
    <source>
        <dbReference type="Proteomes" id="UP001145094"/>
    </source>
</evidence>
<dbReference type="CDD" id="cd02440">
    <property type="entry name" value="AdoMet_MTases"/>
    <property type="match status" value="1"/>
</dbReference>
<dbReference type="Proteomes" id="UP001145094">
    <property type="component" value="Unassembled WGS sequence"/>
</dbReference>
<gene>
    <name evidence="5" type="ORF">Selli1_09930</name>
    <name evidence="6" type="ORF">Selli2_25590</name>
</gene>
<name>A0A9W6FIH0_9FIRM</name>
<comment type="similarity">
    <text evidence="1">Belongs to the methyltransferase superfamily.</text>
</comment>
<organism evidence="6 7">
    <name type="scientific">Sellimonas catena</name>
    <dbReference type="NCBI Taxonomy" id="2994035"/>
    <lineage>
        <taxon>Bacteria</taxon>
        <taxon>Bacillati</taxon>
        <taxon>Bacillota</taxon>
        <taxon>Clostridia</taxon>
        <taxon>Lachnospirales</taxon>
        <taxon>Lachnospiraceae</taxon>
        <taxon>Sellimonas</taxon>
    </lineage>
</organism>
<evidence type="ECO:0000256" key="1">
    <source>
        <dbReference type="ARBA" id="ARBA00008361"/>
    </source>
</evidence>
<dbReference type="InterPro" id="IPR029063">
    <property type="entry name" value="SAM-dependent_MTases_sf"/>
</dbReference>
<proteinExistence type="inferred from homology"/>
<comment type="caution">
    <text evidence="6">The sequence shown here is derived from an EMBL/GenBank/DDBJ whole genome shotgun (WGS) entry which is preliminary data.</text>
</comment>
<keyword evidence="2 6" id="KW-0489">Methyltransferase</keyword>
<dbReference type="InterPro" id="IPR051052">
    <property type="entry name" value="Diverse_substrate_MTase"/>
</dbReference>
<reference evidence="6" key="3">
    <citation type="submission" date="2022-11" db="EMBL/GenBank/DDBJ databases">
        <title>Draft genome sequence of Sellimonas catena strain 18CBH55.</title>
        <authorList>
            <person name="Hisatomi A."/>
            <person name="Ohkuma M."/>
            <person name="Sakamoto M."/>
        </authorList>
    </citation>
    <scope>NUCLEOTIDE SEQUENCE</scope>
    <source>
        <strain evidence="6">18CBH55</strain>
    </source>
</reference>
<dbReference type="PANTHER" id="PTHR44942:SF4">
    <property type="entry name" value="METHYLTRANSFERASE TYPE 11 DOMAIN-CONTAINING PROTEIN"/>
    <property type="match status" value="1"/>
</dbReference>
<accession>A0A9W6FIH0</accession>
<dbReference type="Pfam" id="PF08241">
    <property type="entry name" value="Methyltransf_11"/>
    <property type="match status" value="1"/>
</dbReference>
<dbReference type="PANTHER" id="PTHR44942">
    <property type="entry name" value="METHYLTRANSF_11 DOMAIN-CONTAINING PROTEIN"/>
    <property type="match status" value="1"/>
</dbReference>
<dbReference type="SUPFAM" id="SSF53335">
    <property type="entry name" value="S-adenosyl-L-methionine-dependent methyltransferases"/>
    <property type="match status" value="1"/>
</dbReference>
<dbReference type="Gene3D" id="3.40.50.150">
    <property type="entry name" value="Vaccinia Virus protein VP39"/>
    <property type="match status" value="1"/>
</dbReference>